<dbReference type="PANTHER" id="PTHR42734:SF5">
    <property type="entry name" value="IRON TRANSPORT SYSTEM ATP-BINDING PROTEIN HI_0361-RELATED"/>
    <property type="match status" value="1"/>
</dbReference>
<evidence type="ECO:0000256" key="1">
    <source>
        <dbReference type="ARBA" id="ARBA00005417"/>
    </source>
</evidence>
<dbReference type="CDD" id="cd03235">
    <property type="entry name" value="ABC_Metallic_Cations"/>
    <property type="match status" value="1"/>
</dbReference>
<dbReference type="EMBL" id="JWIO01000022">
    <property type="protein sequence ID" value="KLL10940.1"/>
    <property type="molecule type" value="Genomic_DNA"/>
</dbReference>
<keyword evidence="8" id="KW-1185">Reference proteome</keyword>
<evidence type="ECO:0000313" key="8">
    <source>
        <dbReference type="Proteomes" id="UP000035425"/>
    </source>
</evidence>
<evidence type="ECO:0000313" key="7">
    <source>
        <dbReference type="EMBL" id="KLL10940.1"/>
    </source>
</evidence>
<dbReference type="SMART" id="SM00382">
    <property type="entry name" value="AAA"/>
    <property type="match status" value="1"/>
</dbReference>
<comment type="caution">
    <text evidence="7">The sequence shown here is derived from an EMBL/GenBank/DDBJ whole genome shotgun (WGS) entry which is preliminary data.</text>
</comment>
<name>A0ABR5F2P9_9ACTN</name>
<dbReference type="PROSITE" id="PS50893">
    <property type="entry name" value="ABC_TRANSPORTER_2"/>
    <property type="match status" value="1"/>
</dbReference>
<dbReference type="InterPro" id="IPR027417">
    <property type="entry name" value="P-loop_NTPase"/>
</dbReference>
<keyword evidence="2" id="KW-0813">Transport</keyword>
<sequence>MVFDRATVAYDRVPVLENVHGTVESGRTVAVIGPDGAGKSTLMKALLGLAPVVSGSVTVLGCPPMQARRRVAYVPQVDALGPDPRVTVAQAVLMGRYRSLGWVRRPTRTDRAIAARALETVGLTHRAGDRFEALPGGQRQRVLLARAIAQQPYLLLLDEPFDGVDVLSQQALLSALAAMRSAGTSVMMSTHDLALAHLTCDSVWLLNRRQFGSGPAAVTLTSEKLRTTYHGGSPQHLPHHRPRHHLSRHRAE</sequence>
<dbReference type="SUPFAM" id="SSF52540">
    <property type="entry name" value="P-loop containing nucleoside triphosphate hydrolases"/>
    <property type="match status" value="1"/>
</dbReference>
<accession>A0ABR5F2P9</accession>
<dbReference type="Proteomes" id="UP000035425">
    <property type="component" value="Unassembled WGS sequence"/>
</dbReference>
<comment type="similarity">
    <text evidence="1">Belongs to the ABC transporter superfamily.</text>
</comment>
<gene>
    <name evidence="7" type="ORF">FrCorBMG51_14300</name>
</gene>
<dbReference type="GO" id="GO:0005524">
    <property type="term" value="F:ATP binding"/>
    <property type="evidence" value="ECO:0007669"/>
    <property type="project" value="UniProtKB-KW"/>
</dbReference>
<protein>
    <submittedName>
        <fullName evidence="7">ABC transporter ATP-binding protein</fullName>
    </submittedName>
</protein>
<dbReference type="InterPro" id="IPR003439">
    <property type="entry name" value="ABC_transporter-like_ATP-bd"/>
</dbReference>
<organism evidence="7 8">
    <name type="scientific">Protofrankia coriariae</name>
    <dbReference type="NCBI Taxonomy" id="1562887"/>
    <lineage>
        <taxon>Bacteria</taxon>
        <taxon>Bacillati</taxon>
        <taxon>Actinomycetota</taxon>
        <taxon>Actinomycetes</taxon>
        <taxon>Frankiales</taxon>
        <taxon>Frankiaceae</taxon>
        <taxon>Protofrankia</taxon>
    </lineage>
</organism>
<evidence type="ECO:0000256" key="5">
    <source>
        <dbReference type="SAM" id="MobiDB-lite"/>
    </source>
</evidence>
<dbReference type="PANTHER" id="PTHR42734">
    <property type="entry name" value="METAL TRANSPORT SYSTEM ATP-BINDING PROTEIN TM_0124-RELATED"/>
    <property type="match status" value="1"/>
</dbReference>
<evidence type="ECO:0000259" key="6">
    <source>
        <dbReference type="PROSITE" id="PS50893"/>
    </source>
</evidence>
<proteinExistence type="inferred from homology"/>
<reference evidence="7 8" key="1">
    <citation type="submission" date="2014-12" db="EMBL/GenBank/DDBJ databases">
        <title>Frankia sp. BMG5.1 draft genome.</title>
        <authorList>
            <person name="Gtari M."/>
            <person name="Ghodhbane-Gtari F."/>
            <person name="Nouioui I."/>
            <person name="Ktari A."/>
            <person name="Hezbri K."/>
            <person name="Mimouni W."/>
            <person name="Sbissi I."/>
            <person name="Ayari A."/>
            <person name="Yamanaka T."/>
            <person name="Normand P."/>
            <person name="Tisa L.S."/>
            <person name="Boudabous A."/>
        </authorList>
    </citation>
    <scope>NUCLEOTIDE SEQUENCE [LARGE SCALE GENOMIC DNA]</scope>
    <source>
        <strain evidence="7 8">BMG5.1</strain>
    </source>
</reference>
<dbReference type="RefSeq" id="WP_047223561.1">
    <property type="nucleotide sequence ID" value="NZ_JWIO01000022.1"/>
</dbReference>
<feature type="region of interest" description="Disordered" evidence="5">
    <location>
        <begin position="228"/>
        <end position="252"/>
    </location>
</feature>
<dbReference type="Gene3D" id="3.40.50.300">
    <property type="entry name" value="P-loop containing nucleotide triphosphate hydrolases"/>
    <property type="match status" value="1"/>
</dbReference>
<evidence type="ECO:0000256" key="4">
    <source>
        <dbReference type="ARBA" id="ARBA00022840"/>
    </source>
</evidence>
<feature type="compositionally biased region" description="Basic residues" evidence="5">
    <location>
        <begin position="237"/>
        <end position="252"/>
    </location>
</feature>
<dbReference type="Pfam" id="PF00005">
    <property type="entry name" value="ABC_tran"/>
    <property type="match status" value="1"/>
</dbReference>
<keyword evidence="4 7" id="KW-0067">ATP-binding</keyword>
<keyword evidence="3" id="KW-0547">Nucleotide-binding</keyword>
<evidence type="ECO:0000256" key="2">
    <source>
        <dbReference type="ARBA" id="ARBA00022448"/>
    </source>
</evidence>
<dbReference type="InterPro" id="IPR050153">
    <property type="entry name" value="Metal_Ion_Import_ABC"/>
</dbReference>
<dbReference type="InterPro" id="IPR003593">
    <property type="entry name" value="AAA+_ATPase"/>
</dbReference>
<feature type="domain" description="ABC transporter" evidence="6">
    <location>
        <begin position="1"/>
        <end position="233"/>
    </location>
</feature>
<evidence type="ECO:0000256" key="3">
    <source>
        <dbReference type="ARBA" id="ARBA00022741"/>
    </source>
</evidence>